<dbReference type="PATRIC" id="fig|171383.3.peg.1544"/>
<keyword evidence="3" id="KW-1185">Reference proteome</keyword>
<dbReference type="OrthoDB" id="5894630at2"/>
<gene>
    <name evidence="2" type="ORF">AKJ31_07505</name>
</gene>
<dbReference type="RefSeq" id="WP_053408487.1">
    <property type="nucleotide sequence ID" value="NZ_DAIPHI010000001.1"/>
</dbReference>
<accession>A0A0M0I1X2</accession>
<dbReference type="InterPro" id="IPR009875">
    <property type="entry name" value="PilZ_domain"/>
</dbReference>
<comment type="caution">
    <text evidence="2">The sequence shown here is derived from an EMBL/GenBank/DDBJ whole genome shotgun (WGS) entry which is preliminary data.</text>
</comment>
<dbReference type="Proteomes" id="UP000037530">
    <property type="component" value="Unassembled WGS sequence"/>
</dbReference>
<dbReference type="EMBL" id="LHPI01000004">
    <property type="protein sequence ID" value="KOO08325.1"/>
    <property type="molecule type" value="Genomic_DNA"/>
</dbReference>
<evidence type="ECO:0000313" key="2">
    <source>
        <dbReference type="EMBL" id="KOO08325.1"/>
    </source>
</evidence>
<dbReference type="Pfam" id="PF07238">
    <property type="entry name" value="PilZ"/>
    <property type="match status" value="1"/>
</dbReference>
<protein>
    <submittedName>
        <fullName evidence="2">Peptide chain release factor A</fullName>
    </submittedName>
</protein>
<dbReference type="Gene3D" id="2.40.10.220">
    <property type="entry name" value="predicted glycosyltransferase like domains"/>
    <property type="match status" value="1"/>
</dbReference>
<name>A0A0M0I1X2_9VIBR</name>
<sequence length="121" mass="14100">MSAVEQRRQFYRLKYPRRAMPSVRFSQERFRVSELSEGGMRIVMNGFTNLQVGTEMKGLLSLHNGCEIAVEGTVLRFAGEEVVIQFDKGPSFKHMVDEQRNIRNNYPIYFERVRSGIYDSN</sequence>
<evidence type="ECO:0000259" key="1">
    <source>
        <dbReference type="Pfam" id="PF07238"/>
    </source>
</evidence>
<evidence type="ECO:0000313" key="3">
    <source>
        <dbReference type="Proteomes" id="UP000037530"/>
    </source>
</evidence>
<reference evidence="3" key="1">
    <citation type="submission" date="2015-08" db="EMBL/GenBank/DDBJ databases">
        <title>Vibrio galatheae sp. nov., a novel member of the Vibrionaceae family isolated from the Solomon Islands.</title>
        <authorList>
            <person name="Giubergia S."/>
            <person name="Machado H."/>
            <person name="Mateiu R.V."/>
            <person name="Gram L."/>
        </authorList>
    </citation>
    <scope>NUCLEOTIDE SEQUENCE [LARGE SCALE GENOMIC DNA]</scope>
    <source>
        <strain evidence="3">DSM 19134</strain>
    </source>
</reference>
<dbReference type="SUPFAM" id="SSF141371">
    <property type="entry name" value="PilZ domain-like"/>
    <property type="match status" value="1"/>
</dbReference>
<proteinExistence type="predicted"/>
<feature type="domain" description="PilZ" evidence="1">
    <location>
        <begin position="6"/>
        <end position="88"/>
    </location>
</feature>
<organism evidence="2 3">
    <name type="scientific">Vibrio hepatarius</name>
    <dbReference type="NCBI Taxonomy" id="171383"/>
    <lineage>
        <taxon>Bacteria</taxon>
        <taxon>Pseudomonadati</taxon>
        <taxon>Pseudomonadota</taxon>
        <taxon>Gammaproteobacteria</taxon>
        <taxon>Vibrionales</taxon>
        <taxon>Vibrionaceae</taxon>
        <taxon>Vibrio</taxon>
        <taxon>Vibrio oreintalis group</taxon>
    </lineage>
</organism>
<dbReference type="GO" id="GO:0035438">
    <property type="term" value="F:cyclic-di-GMP binding"/>
    <property type="evidence" value="ECO:0007669"/>
    <property type="project" value="InterPro"/>
</dbReference>
<dbReference type="AlphaFoldDB" id="A0A0M0I1X2"/>